<dbReference type="InterPro" id="IPR023214">
    <property type="entry name" value="HAD_sf"/>
</dbReference>
<sequence length="702" mass="77509">MSGSCKNNSDAMTGPTKEALSAQLASESHKKGTVIGIYGVSGCGKSYTLNYLKRMLKDHPFVFYDGSQVIDECTPGGLDAFKKMSSEQQEHYQKTAIRKIGDQSAELECAAVVAGHFMFWEEGNDQPVLVWNSADAEVYTHIIYLNVPPTLVQQNHLNDKERTRSPASVEHLKKWQEKEMAALRESCYNNAVLLICVEGALGEVFKLVMDFRNDCETRNLEIANAMLADKFQFSRNQGWPETMLVMDGDRTLVAEDTGELFWQKWIARHGSETAKYEDPLKVLFGSKLGYSYVAFRQAALVYGEFTDEAEYNDICQEVASVVNIHQEFVSLLQSVAEEKHIGAVIISCGLHRIWEKVLEKEGLSKSVKVIAGGRIWDGPCDIVVTAAVKADLVDSLRLSARTYVCAFGDSPLDLGMLKAANKAIVVVGEVDKRSKKMEAELLNAIDNDGLCASQVILSDSALPRLDTQKLPLIKLTDQKFLGSIFNRQGRHAKLQVFHATDKNAAKLLMTPTRDATNKGPALRDYHRSMGRYLAIELISEVIGVEPYEIPHVQGHQTSGHRLLHENQTLIVALMRGGEPMALGINDAFPLAMFLHAKDPQDIMPKHLQGKITVVLVDSVINNGKTIIEFVQHIRNLNAIVRIVVAAGVVQAQSIAEGTGIVANTLVQHGNCSIVALRISDNKFTGKGVTDTGDRLFNTTQLI</sequence>
<evidence type="ECO:0000259" key="2">
    <source>
        <dbReference type="Pfam" id="PF14681"/>
    </source>
</evidence>
<dbReference type="Gene3D" id="3.40.50.2020">
    <property type="match status" value="1"/>
</dbReference>
<feature type="domain" description="Phosphoribosyltransferase" evidence="2">
    <location>
        <begin position="500"/>
        <end position="698"/>
    </location>
</feature>
<dbReference type="GO" id="GO:0036424">
    <property type="term" value="F:L-phosphoserine phosphatase activity"/>
    <property type="evidence" value="ECO:0007669"/>
    <property type="project" value="TreeGrafter"/>
</dbReference>
<dbReference type="GO" id="GO:0000287">
    <property type="term" value="F:magnesium ion binding"/>
    <property type="evidence" value="ECO:0007669"/>
    <property type="project" value="TreeGrafter"/>
</dbReference>
<gene>
    <name evidence="3" type="ORF">OCU04_012443</name>
</gene>
<evidence type="ECO:0000256" key="1">
    <source>
        <dbReference type="SAM" id="MobiDB-lite"/>
    </source>
</evidence>
<dbReference type="GO" id="GO:0006564">
    <property type="term" value="P:L-serine biosynthetic process"/>
    <property type="evidence" value="ECO:0007669"/>
    <property type="project" value="TreeGrafter"/>
</dbReference>
<dbReference type="OrthoDB" id="5416609at2759"/>
<protein>
    <recommendedName>
        <fullName evidence="2">Phosphoribosyltransferase domain-containing protein</fullName>
    </recommendedName>
</protein>
<dbReference type="InterPro" id="IPR000836">
    <property type="entry name" value="PRTase_dom"/>
</dbReference>
<dbReference type="Pfam" id="PF13207">
    <property type="entry name" value="AAA_17"/>
    <property type="match status" value="1"/>
</dbReference>
<dbReference type="Pfam" id="PF14681">
    <property type="entry name" value="UPRTase"/>
    <property type="match status" value="1"/>
</dbReference>
<dbReference type="Proteomes" id="UP001152300">
    <property type="component" value="Unassembled WGS sequence"/>
</dbReference>
<feature type="compositionally biased region" description="Polar residues" evidence="1">
    <location>
        <begin position="1"/>
        <end position="11"/>
    </location>
</feature>
<dbReference type="PANTHER" id="PTHR43344:SF20">
    <property type="entry name" value="URACIL PHOSPHORIBOSYLTRANSFERASE"/>
    <property type="match status" value="1"/>
</dbReference>
<organism evidence="3 4">
    <name type="scientific">Sclerotinia nivalis</name>
    <dbReference type="NCBI Taxonomy" id="352851"/>
    <lineage>
        <taxon>Eukaryota</taxon>
        <taxon>Fungi</taxon>
        <taxon>Dikarya</taxon>
        <taxon>Ascomycota</taxon>
        <taxon>Pezizomycotina</taxon>
        <taxon>Leotiomycetes</taxon>
        <taxon>Helotiales</taxon>
        <taxon>Sclerotiniaceae</taxon>
        <taxon>Sclerotinia</taxon>
    </lineage>
</organism>
<dbReference type="SUPFAM" id="SSF56784">
    <property type="entry name" value="HAD-like"/>
    <property type="match status" value="1"/>
</dbReference>
<dbReference type="Gene3D" id="3.40.50.1000">
    <property type="entry name" value="HAD superfamily/HAD-like"/>
    <property type="match status" value="1"/>
</dbReference>
<dbReference type="Gene3D" id="3.40.50.300">
    <property type="entry name" value="P-loop containing nucleotide triphosphate hydrolases"/>
    <property type="match status" value="1"/>
</dbReference>
<keyword evidence="4" id="KW-1185">Reference proteome</keyword>
<dbReference type="SUPFAM" id="SSF53271">
    <property type="entry name" value="PRTase-like"/>
    <property type="match status" value="1"/>
</dbReference>
<dbReference type="AlphaFoldDB" id="A0A9X0DCY2"/>
<evidence type="ECO:0000313" key="4">
    <source>
        <dbReference type="Proteomes" id="UP001152300"/>
    </source>
</evidence>
<accession>A0A9X0DCY2</accession>
<dbReference type="GO" id="GO:0005737">
    <property type="term" value="C:cytoplasm"/>
    <property type="evidence" value="ECO:0007669"/>
    <property type="project" value="TreeGrafter"/>
</dbReference>
<evidence type="ECO:0000313" key="3">
    <source>
        <dbReference type="EMBL" id="KAJ8058249.1"/>
    </source>
</evidence>
<name>A0A9X0DCY2_9HELO</name>
<dbReference type="Pfam" id="PF12710">
    <property type="entry name" value="HAD"/>
    <property type="match status" value="1"/>
</dbReference>
<dbReference type="SUPFAM" id="SSF52540">
    <property type="entry name" value="P-loop containing nucleoside triphosphate hydrolases"/>
    <property type="match status" value="1"/>
</dbReference>
<comment type="caution">
    <text evidence="3">The sequence shown here is derived from an EMBL/GenBank/DDBJ whole genome shotgun (WGS) entry which is preliminary data.</text>
</comment>
<feature type="region of interest" description="Disordered" evidence="1">
    <location>
        <begin position="1"/>
        <end position="20"/>
    </location>
</feature>
<dbReference type="InterPro" id="IPR027417">
    <property type="entry name" value="P-loop_NTPase"/>
</dbReference>
<dbReference type="CDD" id="cd06223">
    <property type="entry name" value="PRTases_typeI"/>
    <property type="match status" value="1"/>
</dbReference>
<proteinExistence type="predicted"/>
<dbReference type="EMBL" id="JAPEIS010000016">
    <property type="protein sequence ID" value="KAJ8058249.1"/>
    <property type="molecule type" value="Genomic_DNA"/>
</dbReference>
<reference evidence="3" key="1">
    <citation type="submission" date="2022-11" db="EMBL/GenBank/DDBJ databases">
        <title>Genome Resource of Sclerotinia nivalis Strain SnTB1, a Plant Pathogen Isolated from American Ginseng.</title>
        <authorList>
            <person name="Fan S."/>
        </authorList>
    </citation>
    <scope>NUCLEOTIDE SEQUENCE</scope>
    <source>
        <strain evidence="3">SnTB1</strain>
    </source>
</reference>
<dbReference type="InterPro" id="IPR050582">
    <property type="entry name" value="HAD-like_SerB"/>
</dbReference>
<dbReference type="InterPro" id="IPR036412">
    <property type="entry name" value="HAD-like_sf"/>
</dbReference>
<dbReference type="PANTHER" id="PTHR43344">
    <property type="entry name" value="PHOSPHOSERINE PHOSPHATASE"/>
    <property type="match status" value="1"/>
</dbReference>
<dbReference type="InterPro" id="IPR029057">
    <property type="entry name" value="PRTase-like"/>
</dbReference>